<dbReference type="Proteomes" id="UP000007013">
    <property type="component" value="Chromosome"/>
</dbReference>
<proteinExistence type="predicted"/>
<feature type="compositionally biased region" description="Polar residues" evidence="1">
    <location>
        <begin position="12"/>
        <end position="22"/>
    </location>
</feature>
<name>B1ZXN2_OPITP</name>
<sequence>MHLTHYRELEQDASTGSASASRNDFDRGYEDEETFERPHQRSRHQRRQDRARLLAQSRANVLDDDEMLDDIVLDFSDR</sequence>
<dbReference type="RefSeq" id="WP_012373792.1">
    <property type="nucleotide sequence ID" value="NC_010571.1"/>
</dbReference>
<feature type="region of interest" description="Disordered" evidence="1">
    <location>
        <begin position="1"/>
        <end position="51"/>
    </location>
</feature>
<feature type="compositionally biased region" description="Basic residues" evidence="1">
    <location>
        <begin position="40"/>
        <end position="49"/>
    </location>
</feature>
<evidence type="ECO:0000313" key="2">
    <source>
        <dbReference type="EMBL" id="ACB74254.1"/>
    </source>
</evidence>
<evidence type="ECO:0000256" key="1">
    <source>
        <dbReference type="SAM" id="MobiDB-lite"/>
    </source>
</evidence>
<dbReference type="KEGG" id="ote:Oter_0966"/>
<evidence type="ECO:0000313" key="3">
    <source>
        <dbReference type="Proteomes" id="UP000007013"/>
    </source>
</evidence>
<dbReference type="EMBL" id="CP001032">
    <property type="protein sequence ID" value="ACB74254.1"/>
    <property type="molecule type" value="Genomic_DNA"/>
</dbReference>
<organism evidence="2 3">
    <name type="scientific">Opitutus terrae (strain DSM 11246 / JCM 15787 / PB90-1)</name>
    <dbReference type="NCBI Taxonomy" id="452637"/>
    <lineage>
        <taxon>Bacteria</taxon>
        <taxon>Pseudomonadati</taxon>
        <taxon>Verrucomicrobiota</taxon>
        <taxon>Opitutia</taxon>
        <taxon>Opitutales</taxon>
        <taxon>Opitutaceae</taxon>
        <taxon>Opitutus</taxon>
    </lineage>
</organism>
<keyword evidence="3" id="KW-1185">Reference proteome</keyword>
<dbReference type="HOGENOM" id="CLU_2618569_0_0_0"/>
<reference evidence="2 3" key="1">
    <citation type="journal article" date="2011" name="J. Bacteriol.">
        <title>Genome sequence of the verrucomicrobium Opitutus terrae PB90-1, an abundant inhabitant of rice paddy soil ecosystems.</title>
        <authorList>
            <person name="van Passel M.W."/>
            <person name="Kant R."/>
            <person name="Palva A."/>
            <person name="Copeland A."/>
            <person name="Lucas S."/>
            <person name="Lapidus A."/>
            <person name="Glavina del Rio T."/>
            <person name="Pitluck S."/>
            <person name="Goltsman E."/>
            <person name="Clum A."/>
            <person name="Sun H."/>
            <person name="Schmutz J."/>
            <person name="Larimer F.W."/>
            <person name="Land M.L."/>
            <person name="Hauser L."/>
            <person name="Kyrpides N."/>
            <person name="Mikhailova N."/>
            <person name="Richardson P.P."/>
            <person name="Janssen P.H."/>
            <person name="de Vos W.M."/>
            <person name="Smidt H."/>
        </authorList>
    </citation>
    <scope>NUCLEOTIDE SEQUENCE [LARGE SCALE GENOMIC DNA]</scope>
    <source>
        <strain evidence="3">DSM 11246 / JCM 15787 / PB90-1</strain>
    </source>
</reference>
<dbReference type="AlphaFoldDB" id="B1ZXN2"/>
<protein>
    <submittedName>
        <fullName evidence="2">Uncharacterized protein</fullName>
    </submittedName>
</protein>
<gene>
    <name evidence="2" type="ordered locus">Oter_0966</name>
</gene>
<feature type="compositionally biased region" description="Basic and acidic residues" evidence="1">
    <location>
        <begin position="1"/>
        <end position="10"/>
    </location>
</feature>
<accession>B1ZXN2</accession>